<evidence type="ECO:0000256" key="3">
    <source>
        <dbReference type="ARBA" id="ARBA00022526"/>
    </source>
</evidence>
<evidence type="ECO:0000256" key="2">
    <source>
        <dbReference type="ARBA" id="ARBA00009975"/>
    </source>
</evidence>
<evidence type="ECO:0000313" key="10">
    <source>
        <dbReference type="EMBL" id="ABB32838.1"/>
    </source>
</evidence>
<feature type="binding site" evidence="7">
    <location>
        <position position="350"/>
    </location>
    <ligand>
        <name>substrate</name>
    </ligand>
</feature>
<keyword evidence="4 7" id="KW-0521">NADP</keyword>
<dbReference type="GO" id="GO:0005829">
    <property type="term" value="C:cytosol"/>
    <property type="evidence" value="ECO:0007669"/>
    <property type="project" value="TreeGrafter"/>
</dbReference>
<comment type="function">
    <text evidence="7">Catalyzes the oxidation of glucose 6-phosphate to 6-phosphogluconolactone.</text>
</comment>
<dbReference type="InterPro" id="IPR001282">
    <property type="entry name" value="G6P_DH"/>
</dbReference>
<feature type="binding site" evidence="7">
    <location>
        <position position="188"/>
    </location>
    <ligand>
        <name>substrate</name>
    </ligand>
</feature>
<feature type="binding site" evidence="7">
    <location>
        <position position="355"/>
    </location>
    <ligand>
        <name>substrate</name>
    </ligand>
</feature>
<dbReference type="EMBL" id="CP000148">
    <property type="protein sequence ID" value="ABB32838.1"/>
    <property type="molecule type" value="Genomic_DNA"/>
</dbReference>
<dbReference type="PANTHER" id="PTHR23429:SF0">
    <property type="entry name" value="GLUCOSE-6-PHOSPHATE 1-DEHYDROGENASE"/>
    <property type="match status" value="1"/>
</dbReference>
<dbReference type="NCBIfam" id="TIGR00871">
    <property type="entry name" value="zwf"/>
    <property type="match status" value="1"/>
</dbReference>
<dbReference type="GO" id="GO:0009051">
    <property type="term" value="P:pentose-phosphate shunt, oxidative branch"/>
    <property type="evidence" value="ECO:0007669"/>
    <property type="project" value="TreeGrafter"/>
</dbReference>
<feature type="domain" description="Glucose-6-phosphate dehydrogenase NAD-binding" evidence="8">
    <location>
        <begin position="15"/>
        <end position="197"/>
    </location>
</feature>
<dbReference type="InterPro" id="IPR022674">
    <property type="entry name" value="G6P_DH_NAD-bd"/>
</dbReference>
<evidence type="ECO:0000256" key="4">
    <source>
        <dbReference type="ARBA" id="ARBA00022857"/>
    </source>
</evidence>
<name>Q39SD6_GEOMG</name>
<feature type="binding site" evidence="7">
    <location>
        <position position="226"/>
    </location>
    <ligand>
        <name>substrate</name>
    </ligand>
</feature>
<keyword evidence="11" id="KW-1185">Reference proteome</keyword>
<dbReference type="KEGG" id="gme:Gmet_2619"/>
<dbReference type="PRINTS" id="PR00079">
    <property type="entry name" value="G6PDHDRGNASE"/>
</dbReference>
<sequence>MDTTMNSRMEPTVMVVFGAAGDLTWRKLVPALYNLYLDGRLPERFAIVGVARQEMDDAGFRRKLREGVDLHSRRSVTDESTWSGFADRLSYLAGDFTTAETGALLSRRLEGLDREWNGRAVRVFYFAIPPGLMEAAARQLESLGVCRDCSRDRLVVEKPFGRDLASARQLNGLLTSLFAETQIYRIDHYLGKETVQNILAFRFANSLFEPVWNRRYIDHVQITVAEAVGVGKRGGYYDTSGALRDMVQNHLLQILCLIAMEPPVSFSADEVRNKKVDVLRAIRPIRPEEVHRVAVRGQYGRGMVACEGVTGYREEQGVPPDSVTETFAALKLWIDNWRWQGVPFYLRTGKRLRAKVSEVAILFRPAPHQLFPSAAVESWQPNRLVLRIQPEEGIASRIQVKQPGTRLLLGAVDMGFRYHDAFHAASPEAYETLLLDVICGDATLFMRADQVESAWGVISPILDTWESVPPADFPNYQAGGWGPETADLLIAKEGHSWVQPDLPTEEGETEAP</sequence>
<dbReference type="GO" id="GO:0050661">
    <property type="term" value="F:NADP binding"/>
    <property type="evidence" value="ECO:0007669"/>
    <property type="project" value="UniProtKB-UniRule"/>
</dbReference>
<accession>Q39SD6</accession>
<feature type="binding site" evidence="7">
    <location>
        <position position="52"/>
    </location>
    <ligand>
        <name>NADP(+)</name>
        <dbReference type="ChEBI" id="CHEBI:58349"/>
    </ligand>
</feature>
<feature type="domain" description="Glucose-6-phosphate dehydrogenase C-terminal" evidence="9">
    <location>
        <begin position="199"/>
        <end position="497"/>
    </location>
</feature>
<dbReference type="Gene3D" id="3.30.360.10">
    <property type="entry name" value="Dihydrodipicolinate Reductase, domain 2"/>
    <property type="match status" value="1"/>
</dbReference>
<evidence type="ECO:0000256" key="6">
    <source>
        <dbReference type="ARBA" id="ARBA00023277"/>
    </source>
</evidence>
<dbReference type="PROSITE" id="PS00069">
    <property type="entry name" value="G6P_DEHYDROGENASE"/>
    <property type="match status" value="1"/>
</dbReference>
<comment type="similarity">
    <text evidence="2 7">Belongs to the glucose-6-phosphate dehydrogenase family.</text>
</comment>
<dbReference type="UniPathway" id="UPA00115">
    <property type="reaction ID" value="UER00408"/>
</dbReference>
<reference evidence="10 11" key="2">
    <citation type="journal article" date="2009" name="BMC Microbiol.">
        <title>The genome sequence of Geobacter metallireducens: features of metabolism, physiology and regulation common and dissimilar to Geobacter sulfurreducens.</title>
        <authorList>
            <person name="Aklujkar M."/>
            <person name="Krushkal J."/>
            <person name="DiBartolo G."/>
            <person name="Lapidus A."/>
            <person name="Land M.L."/>
            <person name="Lovley D.R."/>
        </authorList>
    </citation>
    <scope>NUCLEOTIDE SEQUENCE [LARGE SCALE GENOMIC DNA]</scope>
    <source>
        <strain evidence="11">ATCC 53774 / DSM 7210 / GS-15</strain>
    </source>
</reference>
<dbReference type="NCBIfam" id="NF009492">
    <property type="entry name" value="PRK12853.1-3"/>
    <property type="match status" value="1"/>
</dbReference>
<dbReference type="InterPro" id="IPR036291">
    <property type="entry name" value="NAD(P)-bd_dom_sf"/>
</dbReference>
<dbReference type="Gene3D" id="3.40.50.720">
    <property type="entry name" value="NAD(P)-binding Rossmann-like Domain"/>
    <property type="match status" value="1"/>
</dbReference>
<keyword evidence="6 7" id="KW-0119">Carbohydrate metabolism</keyword>
<dbReference type="HOGENOM" id="CLU_013524_5_0_7"/>
<comment type="catalytic activity">
    <reaction evidence="7">
        <text>D-glucose 6-phosphate + NADP(+) = 6-phospho-D-glucono-1,5-lactone + NADPH + H(+)</text>
        <dbReference type="Rhea" id="RHEA:15841"/>
        <dbReference type="ChEBI" id="CHEBI:15378"/>
        <dbReference type="ChEBI" id="CHEBI:57783"/>
        <dbReference type="ChEBI" id="CHEBI:57955"/>
        <dbReference type="ChEBI" id="CHEBI:58349"/>
        <dbReference type="ChEBI" id="CHEBI:61548"/>
        <dbReference type="EC" id="1.1.1.49"/>
    </reaction>
</comment>
<dbReference type="EC" id="1.1.1.49" evidence="7"/>
<evidence type="ECO:0000259" key="8">
    <source>
        <dbReference type="Pfam" id="PF00479"/>
    </source>
</evidence>
<gene>
    <name evidence="7 10" type="primary">zwf</name>
    <name evidence="10" type="ordered locus">Gmet_2619</name>
</gene>
<protein>
    <recommendedName>
        <fullName evidence="7">Glucose-6-phosphate 1-dehydrogenase</fullName>
        <shortName evidence="7">G6PD</shortName>
        <ecNumber evidence="7">1.1.1.49</ecNumber>
    </recommendedName>
</protein>
<dbReference type="PIRSF" id="PIRSF000110">
    <property type="entry name" value="G6PD"/>
    <property type="match status" value="1"/>
</dbReference>
<reference evidence="10 11" key="1">
    <citation type="submission" date="2005-10" db="EMBL/GenBank/DDBJ databases">
        <title>Complete sequence of Geobacter metallireducens GS-15.</title>
        <authorList>
            <consortium name="US DOE Joint Genome Institute"/>
            <person name="Copeland A."/>
            <person name="Lucas S."/>
            <person name="Lapidus A."/>
            <person name="Barry K."/>
            <person name="Detter J.C."/>
            <person name="Glavina T."/>
            <person name="Hammon N."/>
            <person name="Israni S."/>
            <person name="Pitluck S."/>
            <person name="Di Bartolo G."/>
            <person name="Chain P."/>
            <person name="Schmutz J."/>
            <person name="Larimer F."/>
            <person name="Land M."/>
            <person name="Kyrpides N."/>
            <person name="Ivanova N."/>
            <person name="Richardson P."/>
        </authorList>
    </citation>
    <scope>NUCLEOTIDE SEQUENCE [LARGE SCALE GENOMIC DNA]</scope>
    <source>
        <strain evidence="11">ATCC 53774 / DSM 7210 / GS-15</strain>
    </source>
</reference>
<feature type="binding site" evidence="7">
    <location>
        <begin position="95"/>
        <end position="96"/>
    </location>
    <ligand>
        <name>NADP(+)</name>
        <dbReference type="ChEBI" id="CHEBI:58349"/>
    </ligand>
</feature>
<comment type="caution">
    <text evidence="7">Lacks conserved residue(s) required for the propagation of feature annotation.</text>
</comment>
<evidence type="ECO:0000256" key="1">
    <source>
        <dbReference type="ARBA" id="ARBA00004937"/>
    </source>
</evidence>
<evidence type="ECO:0000313" key="11">
    <source>
        <dbReference type="Proteomes" id="UP000007073"/>
    </source>
</evidence>
<keyword evidence="5 7" id="KW-0560">Oxidoreductase</keyword>
<proteinExistence type="inferred from homology"/>
<dbReference type="PANTHER" id="PTHR23429">
    <property type="entry name" value="GLUCOSE-6-PHOSPHATE 1-DEHYDROGENASE G6PD"/>
    <property type="match status" value="1"/>
</dbReference>
<feature type="binding site" evidence="7">
    <location>
        <position position="158"/>
    </location>
    <ligand>
        <name>NADP(+)</name>
        <dbReference type="ChEBI" id="CHEBI:58349"/>
    </ligand>
</feature>
<dbReference type="GO" id="GO:0006006">
    <property type="term" value="P:glucose metabolic process"/>
    <property type="evidence" value="ECO:0007669"/>
    <property type="project" value="UniProtKB-KW"/>
</dbReference>
<organism evidence="10 11">
    <name type="scientific">Geobacter metallireducens (strain ATCC 53774 / DSM 7210 / GS-15)</name>
    <dbReference type="NCBI Taxonomy" id="269799"/>
    <lineage>
        <taxon>Bacteria</taxon>
        <taxon>Pseudomonadati</taxon>
        <taxon>Thermodesulfobacteriota</taxon>
        <taxon>Desulfuromonadia</taxon>
        <taxon>Geobacterales</taxon>
        <taxon>Geobacteraceae</taxon>
        <taxon>Geobacter</taxon>
    </lineage>
</organism>
<feature type="active site" description="Proton acceptor" evidence="7">
    <location>
        <position position="250"/>
    </location>
</feature>
<feature type="binding site" evidence="7">
    <location>
        <position position="192"/>
    </location>
    <ligand>
        <name>substrate</name>
    </ligand>
</feature>
<dbReference type="AlphaFoldDB" id="Q39SD6"/>
<dbReference type="GO" id="GO:0004345">
    <property type="term" value="F:glucose-6-phosphate dehydrogenase activity"/>
    <property type="evidence" value="ECO:0007669"/>
    <property type="project" value="UniProtKB-UniRule"/>
</dbReference>
<dbReference type="InterPro" id="IPR019796">
    <property type="entry name" value="G6P_DH_AS"/>
</dbReference>
<dbReference type="Proteomes" id="UP000007073">
    <property type="component" value="Chromosome"/>
</dbReference>
<dbReference type="eggNOG" id="COG0364">
    <property type="taxonomic scope" value="Bacteria"/>
</dbReference>
<evidence type="ECO:0000256" key="5">
    <source>
        <dbReference type="ARBA" id="ARBA00023002"/>
    </source>
</evidence>
<dbReference type="Pfam" id="PF00479">
    <property type="entry name" value="G6PD_N"/>
    <property type="match status" value="1"/>
</dbReference>
<comment type="pathway">
    <text evidence="1 7">Carbohydrate degradation; pentose phosphate pathway; D-ribulose 5-phosphate from D-glucose 6-phosphate (oxidative stage): step 1/3.</text>
</comment>
<feature type="binding site" evidence="7">
    <location>
        <position position="245"/>
    </location>
    <ligand>
        <name>substrate</name>
    </ligand>
</feature>
<keyword evidence="3 7" id="KW-0313">Glucose metabolism</keyword>
<evidence type="ECO:0000259" key="9">
    <source>
        <dbReference type="Pfam" id="PF02781"/>
    </source>
</evidence>
<dbReference type="SUPFAM" id="SSF55347">
    <property type="entry name" value="Glyceraldehyde-3-phosphate dehydrogenase-like, C-terminal domain"/>
    <property type="match status" value="1"/>
</dbReference>
<dbReference type="HAMAP" id="MF_00966">
    <property type="entry name" value="G6PD"/>
    <property type="match status" value="1"/>
</dbReference>
<dbReference type="STRING" id="269799.Gmet_2619"/>
<dbReference type="SUPFAM" id="SSF51735">
    <property type="entry name" value="NAD(P)-binding Rossmann-fold domains"/>
    <property type="match status" value="1"/>
</dbReference>
<dbReference type="Pfam" id="PF02781">
    <property type="entry name" value="G6PD_C"/>
    <property type="match status" value="1"/>
</dbReference>
<dbReference type="InterPro" id="IPR022675">
    <property type="entry name" value="G6P_DH_C"/>
</dbReference>
<evidence type="ECO:0000256" key="7">
    <source>
        <dbReference type="HAMAP-Rule" id="MF_00966"/>
    </source>
</evidence>